<dbReference type="EMBL" id="JAZDUA010000355">
    <property type="protein sequence ID" value="KAK7793919.1"/>
    <property type="molecule type" value="Genomic_DNA"/>
</dbReference>
<feature type="region of interest" description="Disordered" evidence="1">
    <location>
        <begin position="216"/>
        <end position="239"/>
    </location>
</feature>
<evidence type="ECO:0000313" key="2">
    <source>
        <dbReference type="EMBL" id="KAK7793919.1"/>
    </source>
</evidence>
<dbReference type="SUPFAM" id="SSF54768">
    <property type="entry name" value="dsRNA-binding domain-like"/>
    <property type="match status" value="1"/>
</dbReference>
<protein>
    <submittedName>
        <fullName evidence="2">Uncharacterized protein</fullName>
    </submittedName>
</protein>
<feature type="region of interest" description="Disordered" evidence="1">
    <location>
        <begin position="277"/>
        <end position="321"/>
    </location>
</feature>
<organism evidence="2 3">
    <name type="scientific">Gryllus longicercus</name>
    <dbReference type="NCBI Taxonomy" id="2509291"/>
    <lineage>
        <taxon>Eukaryota</taxon>
        <taxon>Metazoa</taxon>
        <taxon>Ecdysozoa</taxon>
        <taxon>Arthropoda</taxon>
        <taxon>Hexapoda</taxon>
        <taxon>Insecta</taxon>
        <taxon>Pterygota</taxon>
        <taxon>Neoptera</taxon>
        <taxon>Polyneoptera</taxon>
        <taxon>Orthoptera</taxon>
        <taxon>Ensifera</taxon>
        <taxon>Gryllidea</taxon>
        <taxon>Grylloidea</taxon>
        <taxon>Gryllidae</taxon>
        <taxon>Gryllinae</taxon>
        <taxon>Gryllus</taxon>
    </lineage>
</organism>
<dbReference type="Proteomes" id="UP001378592">
    <property type="component" value="Unassembled WGS sequence"/>
</dbReference>
<evidence type="ECO:0000256" key="1">
    <source>
        <dbReference type="SAM" id="MobiDB-lite"/>
    </source>
</evidence>
<evidence type="ECO:0000313" key="3">
    <source>
        <dbReference type="Proteomes" id="UP001378592"/>
    </source>
</evidence>
<feature type="compositionally biased region" description="Polar residues" evidence="1">
    <location>
        <begin position="277"/>
        <end position="286"/>
    </location>
</feature>
<keyword evidence="3" id="KW-1185">Reference proteome</keyword>
<accession>A0AAN9VF34</accession>
<sequence length="474" mass="55306">MLEPTQIKQEKSDPRKKNALVCTCECDVKKKLNLKKVRQVLVNFGLNRKKVFTLNGKNETLYEQFKKHILSEPAFSELLDDSYVVFQEFSEKFGTWVDIDDNEKLKDGTVLNAVFFPSNIERDESNPGYVKKKEICFVTGKVNKKRPSEIINIDLSDEDEQSTSSVNNAKHCKKSKFSKARIEGPNNGEEIEVRNFKNNEKKSKKVKFSVLEVKKGEEQENQEKNLKKNKEQLEKKNKILPEENYNKAVDSKLMKNMETSAKKDEVCLKKYENSKKTNVGLSQENSQNDDESKPINSQKNSDPNKRRHQEESDHSTWNRDLNLSLHQQSVHREIHRRRSWHYPETTDNFPASKNAWQKNGNETPKTLVQNGNSYVSQIYNVCAQNKWPVPEFTTREESDGFLCQLKVRDTTYYKIHSDSSKVEEAVAKLALDCMKEGKLLIPNTSNTRYQGSWQRGRRRPYREGYMKNWRNEQV</sequence>
<reference evidence="2 3" key="1">
    <citation type="submission" date="2024-03" db="EMBL/GenBank/DDBJ databases">
        <title>The genome assembly and annotation of the cricket Gryllus longicercus Weissman &amp; Gray.</title>
        <authorList>
            <person name="Szrajer S."/>
            <person name="Gray D."/>
            <person name="Ylla G."/>
        </authorList>
    </citation>
    <scope>NUCLEOTIDE SEQUENCE [LARGE SCALE GENOMIC DNA]</scope>
    <source>
        <strain evidence="2">DAG 2021-001</strain>
        <tissue evidence="2">Whole body minus gut</tissue>
    </source>
</reference>
<feature type="compositionally biased region" description="Basic and acidic residues" evidence="1">
    <location>
        <begin position="302"/>
        <end position="317"/>
    </location>
</feature>
<dbReference type="Gene3D" id="3.30.160.20">
    <property type="match status" value="1"/>
</dbReference>
<comment type="caution">
    <text evidence="2">The sequence shown here is derived from an EMBL/GenBank/DDBJ whole genome shotgun (WGS) entry which is preliminary data.</text>
</comment>
<gene>
    <name evidence="2" type="ORF">R5R35_011852</name>
</gene>
<name>A0AAN9VF34_9ORTH</name>
<dbReference type="AlphaFoldDB" id="A0AAN9VF34"/>
<proteinExistence type="predicted"/>